<comment type="similarity">
    <text evidence="2">Belongs to the TMEM19 family.</text>
</comment>
<feature type="transmembrane region" description="Helical" evidence="6">
    <location>
        <begin position="83"/>
        <end position="104"/>
    </location>
</feature>
<dbReference type="InterPro" id="IPR002794">
    <property type="entry name" value="DUF92_TMEM19"/>
</dbReference>
<keyword evidence="3 6" id="KW-0812">Transmembrane</keyword>
<evidence type="ECO:0000256" key="2">
    <source>
        <dbReference type="ARBA" id="ARBA00009012"/>
    </source>
</evidence>
<proteinExistence type="inferred from homology"/>
<evidence type="ECO:0000256" key="5">
    <source>
        <dbReference type="ARBA" id="ARBA00023136"/>
    </source>
</evidence>
<keyword evidence="5 6" id="KW-0472">Membrane</keyword>
<evidence type="ECO:0000256" key="3">
    <source>
        <dbReference type="ARBA" id="ARBA00022692"/>
    </source>
</evidence>
<evidence type="ECO:0000313" key="7">
    <source>
        <dbReference type="EMBL" id="GAA5799525.1"/>
    </source>
</evidence>
<dbReference type="Pfam" id="PF01940">
    <property type="entry name" value="DUF92"/>
    <property type="match status" value="1"/>
</dbReference>
<sequence length="284" mass="30592">MPHIIFAVVLSALIVVYSRRKKSLTWDGSAAAFALGMATFSSSLKVFTIVLLTFFLTSSKLTKFKAERKRVLEAEYEASSERNYIQVLCNGLAGGIAVILFQVLCENQNYTCFNQARWSTVLLWAYIGHYGCCAGDTWASELGILNKELPILVTTLKKVPAGTNGGVSGLGLAASFAGGTVVGLSAAITLFFEQSCHGFAWEIVLLGSFAGVVGSMIDSFLGATVQESLYSEDRKVIVSERVPGENIKVICGSAILDNHQVNFLASFLTTFMCALAALYLYPTA</sequence>
<comment type="subcellular location">
    <subcellularLocation>
        <location evidence="1">Membrane</location>
        <topology evidence="1">Multi-pass membrane protein</topology>
    </subcellularLocation>
</comment>
<evidence type="ECO:0000256" key="6">
    <source>
        <dbReference type="SAM" id="Phobius"/>
    </source>
</evidence>
<evidence type="ECO:0000313" key="8">
    <source>
        <dbReference type="Proteomes" id="UP001476247"/>
    </source>
</evidence>
<dbReference type="Proteomes" id="UP001476247">
    <property type="component" value="Unassembled WGS sequence"/>
</dbReference>
<accession>A0ABP9XYQ2</accession>
<dbReference type="EMBL" id="BAABUJ010000013">
    <property type="protein sequence ID" value="GAA5799525.1"/>
    <property type="molecule type" value="Genomic_DNA"/>
</dbReference>
<evidence type="ECO:0000256" key="4">
    <source>
        <dbReference type="ARBA" id="ARBA00022989"/>
    </source>
</evidence>
<dbReference type="PANTHER" id="PTHR13353">
    <property type="entry name" value="TRANSMEMBRANE PROTEIN 19"/>
    <property type="match status" value="1"/>
</dbReference>
<feature type="transmembrane region" description="Helical" evidence="6">
    <location>
        <begin position="263"/>
        <end position="281"/>
    </location>
</feature>
<organism evidence="7 8">
    <name type="scientific">Helicostylum pulchrum</name>
    <dbReference type="NCBI Taxonomy" id="562976"/>
    <lineage>
        <taxon>Eukaryota</taxon>
        <taxon>Fungi</taxon>
        <taxon>Fungi incertae sedis</taxon>
        <taxon>Mucoromycota</taxon>
        <taxon>Mucoromycotina</taxon>
        <taxon>Mucoromycetes</taxon>
        <taxon>Mucorales</taxon>
        <taxon>Mucorineae</taxon>
        <taxon>Mucoraceae</taxon>
        <taxon>Helicostylum</taxon>
    </lineage>
</organism>
<keyword evidence="8" id="KW-1185">Reference proteome</keyword>
<evidence type="ECO:0000256" key="1">
    <source>
        <dbReference type="ARBA" id="ARBA00004141"/>
    </source>
</evidence>
<comment type="caution">
    <text evidence="7">The sequence shown here is derived from an EMBL/GenBank/DDBJ whole genome shotgun (WGS) entry which is preliminary data.</text>
</comment>
<protein>
    <recommendedName>
        <fullName evidence="9">Transmembrane protein 19</fullName>
    </recommendedName>
</protein>
<dbReference type="PANTHER" id="PTHR13353:SF5">
    <property type="entry name" value="TRANSMEMBRANE PROTEIN 19"/>
    <property type="match status" value="1"/>
</dbReference>
<reference evidence="7 8" key="1">
    <citation type="submission" date="2024-04" db="EMBL/GenBank/DDBJ databases">
        <title>genome sequences of Mucor flavus KT1a and Helicostylum pulchrum KT1b strains isolation_sourced from the surface of a dry-aged beef.</title>
        <authorList>
            <person name="Toyotome T."/>
            <person name="Hosono M."/>
            <person name="Torimaru M."/>
            <person name="Fukuda K."/>
            <person name="Mikami N."/>
        </authorList>
    </citation>
    <scope>NUCLEOTIDE SEQUENCE [LARGE SCALE GENOMIC DNA]</scope>
    <source>
        <strain evidence="7 8">KT1b</strain>
    </source>
</reference>
<feature type="transmembrane region" description="Helical" evidence="6">
    <location>
        <begin position="170"/>
        <end position="192"/>
    </location>
</feature>
<feature type="transmembrane region" description="Helical" evidence="6">
    <location>
        <begin position="199"/>
        <end position="217"/>
    </location>
</feature>
<feature type="transmembrane region" description="Helical" evidence="6">
    <location>
        <begin position="42"/>
        <end position="62"/>
    </location>
</feature>
<keyword evidence="4 6" id="KW-1133">Transmembrane helix</keyword>
<gene>
    <name evidence="7" type="ORF">HPULCUR_004941</name>
</gene>
<name>A0ABP9XYQ2_9FUNG</name>
<evidence type="ECO:0008006" key="9">
    <source>
        <dbReference type="Google" id="ProtNLM"/>
    </source>
</evidence>